<dbReference type="EnsemblPlants" id="TraesCS5B02G463400.1">
    <property type="protein sequence ID" value="TraesCS5B02G463400.1.cds1"/>
    <property type="gene ID" value="TraesCS5B02G463400"/>
</dbReference>
<dbReference type="OrthoDB" id="664025at2759"/>
<name>A0A3B6LVT2_WHEAT</name>
<evidence type="ECO:0000313" key="4">
    <source>
        <dbReference type="Proteomes" id="UP000019116"/>
    </source>
</evidence>
<protein>
    <recommendedName>
        <fullName evidence="2">DC1 domain-containing protein</fullName>
    </recommendedName>
</protein>
<keyword evidence="4" id="KW-1185">Reference proteome</keyword>
<feature type="domain" description="DC1" evidence="2">
    <location>
        <begin position="17"/>
        <end position="59"/>
    </location>
</feature>
<dbReference type="Gramene" id="TraesCLE_scaffold_097468_01G000100.1">
    <property type="protein sequence ID" value="TraesCLE_scaffold_097468_01G000100.1"/>
    <property type="gene ID" value="TraesCLE_scaffold_097468_01G000100"/>
</dbReference>
<dbReference type="Pfam" id="PF03107">
    <property type="entry name" value="C1_2"/>
    <property type="match status" value="1"/>
</dbReference>
<dbReference type="AlphaFoldDB" id="A0A3B6LVT2"/>
<evidence type="ECO:0000313" key="3">
    <source>
        <dbReference type="EnsemblPlants" id="TraesCS5B02G463400.1.cds1"/>
    </source>
</evidence>
<dbReference type="Gramene" id="TraesNOR5B03G03016540.1">
    <property type="protein sequence ID" value="TraesNOR5B03G03016540.1.CDS1"/>
    <property type="gene ID" value="TraesNOR5B03G03016540"/>
</dbReference>
<dbReference type="Gramene" id="TraesCS5B03G1136500.1">
    <property type="protein sequence ID" value="TraesCS5B03G1136500.1.CDS1"/>
    <property type="gene ID" value="TraesCS5B03G1136500"/>
</dbReference>
<dbReference type="OMA" id="ACRDNWN"/>
<reference evidence="3" key="1">
    <citation type="submission" date="2018-08" db="EMBL/GenBank/DDBJ databases">
        <authorList>
            <person name="Rossello M."/>
        </authorList>
    </citation>
    <scope>NUCLEOTIDE SEQUENCE [LARGE SCALE GENOMIC DNA]</scope>
    <source>
        <strain evidence="3">cv. Chinese Spring</strain>
    </source>
</reference>
<dbReference type="Gramene" id="TraesJAG5B03G02985800.1">
    <property type="protein sequence ID" value="TraesJAG5B03G02985800.1.CDS1"/>
    <property type="gene ID" value="TraesJAG5B03G02985800"/>
</dbReference>
<dbReference type="PANTHER" id="PTHR46477:SF16">
    <property type="entry name" value="DC1 DOMAIN-CONTAINING PROTEIN"/>
    <property type="match status" value="1"/>
</dbReference>
<evidence type="ECO:0000259" key="2">
    <source>
        <dbReference type="Pfam" id="PF03107"/>
    </source>
</evidence>
<dbReference type="InterPro" id="IPR004146">
    <property type="entry name" value="DC1"/>
</dbReference>
<sequence>MVTFTGHDVRATLSHSTHEHGLKLVAMDKLFQCDGCRQIGDELRFRCEQCDFDLHICCAQSPTRVEPSMFEGRALTLFQSRPASANNPGGVIPICDVCGDPVCGFLYHNREHDLDLHPMCAFLPKRVRVEEHELELHQAAGHNCGLCGKDGYLGKYMAYRFQDDDGQLAYVHVVCLMEASYSSDGHVVQGTSTTTGELATLQNAPRRSGGFRRFCKVAFRIVRVSYSVATLDPVGVFTAIAS</sequence>
<organism evidence="3">
    <name type="scientific">Triticum aestivum</name>
    <name type="common">Wheat</name>
    <dbReference type="NCBI Taxonomy" id="4565"/>
    <lineage>
        <taxon>Eukaryota</taxon>
        <taxon>Viridiplantae</taxon>
        <taxon>Streptophyta</taxon>
        <taxon>Embryophyta</taxon>
        <taxon>Tracheophyta</taxon>
        <taxon>Spermatophyta</taxon>
        <taxon>Magnoliopsida</taxon>
        <taxon>Liliopsida</taxon>
        <taxon>Poales</taxon>
        <taxon>Poaceae</taxon>
        <taxon>BOP clade</taxon>
        <taxon>Pooideae</taxon>
        <taxon>Triticodae</taxon>
        <taxon>Triticeae</taxon>
        <taxon>Triticinae</taxon>
        <taxon>Triticum</taxon>
    </lineage>
</organism>
<dbReference type="PANTHER" id="PTHR46477">
    <property type="entry name" value="CYSTEINE/HISTIDINE-RICH C1 DOMAIN FAMILY PROTEIN"/>
    <property type="match status" value="1"/>
</dbReference>
<evidence type="ECO:0000256" key="1">
    <source>
        <dbReference type="ARBA" id="ARBA00022737"/>
    </source>
</evidence>
<dbReference type="Gramene" id="TraesCS5B02G463400.1">
    <property type="protein sequence ID" value="TraesCS5B02G463400.1.cds1"/>
    <property type="gene ID" value="TraesCS5B02G463400"/>
</dbReference>
<proteinExistence type="predicted"/>
<dbReference type="InterPro" id="IPR046349">
    <property type="entry name" value="C1-like_sf"/>
</dbReference>
<reference evidence="3" key="2">
    <citation type="submission" date="2018-10" db="UniProtKB">
        <authorList>
            <consortium name="EnsemblPlants"/>
        </authorList>
    </citation>
    <scope>IDENTIFICATION</scope>
</reference>
<accession>A0A3B6LVT2</accession>
<dbReference type="SUPFAM" id="SSF57889">
    <property type="entry name" value="Cysteine-rich domain"/>
    <property type="match status" value="2"/>
</dbReference>
<dbReference type="Proteomes" id="UP000019116">
    <property type="component" value="Chromosome 5B"/>
</dbReference>
<keyword evidence="1" id="KW-0677">Repeat</keyword>